<feature type="region of interest" description="Disordered" evidence="1">
    <location>
        <begin position="43"/>
        <end position="68"/>
    </location>
</feature>
<accession>A0A0F9VGN5</accession>
<name>A0A0F9VGN5_9ZZZZ</name>
<proteinExistence type="predicted"/>
<evidence type="ECO:0000313" key="2">
    <source>
        <dbReference type="EMBL" id="KKN99002.1"/>
    </source>
</evidence>
<sequence length="68" mass="7684">MRGEKKIVIDIDTEGNCSIDGQGFLGAECAHFIGEIEEALGETVSQRDKEEYYQREETQERETQCGGR</sequence>
<gene>
    <name evidence="2" type="ORF">LCGC14_0142470</name>
</gene>
<evidence type="ECO:0000256" key="1">
    <source>
        <dbReference type="SAM" id="MobiDB-lite"/>
    </source>
</evidence>
<dbReference type="AlphaFoldDB" id="A0A0F9VGN5"/>
<evidence type="ECO:0008006" key="3">
    <source>
        <dbReference type="Google" id="ProtNLM"/>
    </source>
</evidence>
<protein>
    <recommendedName>
        <fullName evidence="3">DUF2997 domain-containing protein</fullName>
    </recommendedName>
</protein>
<feature type="compositionally biased region" description="Basic and acidic residues" evidence="1">
    <location>
        <begin position="45"/>
        <end position="68"/>
    </location>
</feature>
<dbReference type="EMBL" id="LAZR01000049">
    <property type="protein sequence ID" value="KKN99002.1"/>
    <property type="molecule type" value="Genomic_DNA"/>
</dbReference>
<organism evidence="2">
    <name type="scientific">marine sediment metagenome</name>
    <dbReference type="NCBI Taxonomy" id="412755"/>
    <lineage>
        <taxon>unclassified sequences</taxon>
        <taxon>metagenomes</taxon>
        <taxon>ecological metagenomes</taxon>
    </lineage>
</organism>
<dbReference type="Pfam" id="PF11211">
    <property type="entry name" value="DUF2997"/>
    <property type="match status" value="1"/>
</dbReference>
<reference evidence="2" key="1">
    <citation type="journal article" date="2015" name="Nature">
        <title>Complex archaea that bridge the gap between prokaryotes and eukaryotes.</title>
        <authorList>
            <person name="Spang A."/>
            <person name="Saw J.H."/>
            <person name="Jorgensen S.L."/>
            <person name="Zaremba-Niedzwiedzka K."/>
            <person name="Martijn J."/>
            <person name="Lind A.E."/>
            <person name="van Eijk R."/>
            <person name="Schleper C."/>
            <person name="Guy L."/>
            <person name="Ettema T.J."/>
        </authorList>
    </citation>
    <scope>NUCLEOTIDE SEQUENCE</scope>
</reference>
<comment type="caution">
    <text evidence="2">The sequence shown here is derived from an EMBL/GenBank/DDBJ whole genome shotgun (WGS) entry which is preliminary data.</text>
</comment>
<dbReference type="InterPro" id="IPR021375">
    <property type="entry name" value="DUF2997"/>
</dbReference>